<gene>
    <name evidence="2" type="ORF">CICLE_v10026896mg</name>
</gene>
<dbReference type="Proteomes" id="UP000030687">
    <property type="component" value="Unassembled WGS sequence"/>
</dbReference>
<dbReference type="EMBL" id="KI536925">
    <property type="protein sequence ID" value="ESR41181.1"/>
    <property type="molecule type" value="Genomic_DNA"/>
</dbReference>
<keyword evidence="1" id="KW-1133">Transmembrane helix</keyword>
<name>V4SVL3_CITCL</name>
<accession>V4SVL3</accession>
<evidence type="ECO:0000313" key="2">
    <source>
        <dbReference type="EMBL" id="ESR41181.1"/>
    </source>
</evidence>
<dbReference type="KEGG" id="cic:CICLE_v10026896mg"/>
<feature type="transmembrane region" description="Helical" evidence="1">
    <location>
        <begin position="31"/>
        <end position="49"/>
    </location>
</feature>
<organism evidence="2 3">
    <name type="scientific">Citrus clementina</name>
    <name type="common">Clementine</name>
    <name type="synonym">Citrus deliciosa x Citrus sinensis</name>
    <dbReference type="NCBI Taxonomy" id="85681"/>
    <lineage>
        <taxon>Eukaryota</taxon>
        <taxon>Viridiplantae</taxon>
        <taxon>Streptophyta</taxon>
        <taxon>Embryophyta</taxon>
        <taxon>Tracheophyta</taxon>
        <taxon>Spermatophyta</taxon>
        <taxon>Magnoliopsida</taxon>
        <taxon>eudicotyledons</taxon>
        <taxon>Gunneridae</taxon>
        <taxon>Pentapetalae</taxon>
        <taxon>rosids</taxon>
        <taxon>malvids</taxon>
        <taxon>Sapindales</taxon>
        <taxon>Rutaceae</taxon>
        <taxon>Aurantioideae</taxon>
        <taxon>Citrus</taxon>
    </lineage>
</organism>
<sequence>MDTGLTAEAYDGLGMVLGYGVEGFVVVMPGMSPYLSVIWFNVVLLMLSCSEKNKKERKKDNYLPQFVICI</sequence>
<proteinExistence type="predicted"/>
<dbReference type="InParanoid" id="V4SVL3"/>
<keyword evidence="1" id="KW-0472">Membrane</keyword>
<evidence type="ECO:0000256" key="1">
    <source>
        <dbReference type="SAM" id="Phobius"/>
    </source>
</evidence>
<keyword evidence="1" id="KW-0812">Transmembrane</keyword>
<dbReference type="Gramene" id="ESR41181">
    <property type="protein sequence ID" value="ESR41181"/>
    <property type="gene ID" value="CICLE_v10026896mg"/>
</dbReference>
<reference evidence="2 3" key="1">
    <citation type="submission" date="2013-10" db="EMBL/GenBank/DDBJ databases">
        <authorList>
            <consortium name="International Citrus Genome Consortium"/>
            <person name="Jenkins J."/>
            <person name="Schmutz J."/>
            <person name="Prochnik S."/>
            <person name="Rokhsar D."/>
            <person name="Gmitter F."/>
            <person name="Ollitrault P."/>
            <person name="Machado M."/>
            <person name="Talon M."/>
            <person name="Wincker P."/>
            <person name="Jaillon O."/>
            <person name="Morgante M."/>
        </authorList>
    </citation>
    <scope>NUCLEOTIDE SEQUENCE</scope>
    <source>
        <strain evidence="3">cv. Clemenules</strain>
    </source>
</reference>
<evidence type="ECO:0000313" key="3">
    <source>
        <dbReference type="Proteomes" id="UP000030687"/>
    </source>
</evidence>
<dbReference type="AlphaFoldDB" id="V4SVL3"/>
<keyword evidence="3" id="KW-1185">Reference proteome</keyword>
<protein>
    <submittedName>
        <fullName evidence="2">Uncharacterized protein</fullName>
    </submittedName>
</protein>